<dbReference type="Proteomes" id="UP000095563">
    <property type="component" value="Unassembled WGS sequence"/>
</dbReference>
<dbReference type="InterPro" id="IPR003208">
    <property type="entry name" value="Dehydtase/Dehydtase_re"/>
</dbReference>
<name>A0A174PK02_9CLOT</name>
<accession>A0A174PK02</accession>
<organism evidence="1 2">
    <name type="scientific">Clostridium baratii</name>
    <dbReference type="NCBI Taxonomy" id="1561"/>
    <lineage>
        <taxon>Bacteria</taxon>
        <taxon>Bacillati</taxon>
        <taxon>Bacillota</taxon>
        <taxon>Clostridia</taxon>
        <taxon>Eubacteriales</taxon>
        <taxon>Clostridiaceae</taxon>
        <taxon>Clostridium</taxon>
    </lineage>
</organism>
<dbReference type="AlphaFoldDB" id="A0A174PK02"/>
<reference evidence="1 2" key="1">
    <citation type="submission" date="2015-09" db="EMBL/GenBank/DDBJ databases">
        <authorList>
            <consortium name="Pathogen Informatics"/>
        </authorList>
    </citation>
    <scope>NUCLEOTIDE SEQUENCE [LARGE SCALE GENOMIC DNA]</scope>
    <source>
        <strain evidence="1 2">2789STDY5834956</strain>
    </source>
</reference>
<dbReference type="GeneID" id="60853596"/>
<dbReference type="SUPFAM" id="SSF52968">
    <property type="entry name" value="B12-dependent dehydatase associated subunit"/>
    <property type="match status" value="1"/>
</dbReference>
<dbReference type="RefSeq" id="WP_224167812.1">
    <property type="nucleotide sequence ID" value="NZ_AP031436.1"/>
</dbReference>
<dbReference type="EMBL" id="CZBO01000001">
    <property type="protein sequence ID" value="CUP59437.1"/>
    <property type="molecule type" value="Genomic_DNA"/>
</dbReference>
<dbReference type="InterPro" id="IPR010254">
    <property type="entry name" value="B12-dep_deHydtase_bsu"/>
</dbReference>
<evidence type="ECO:0000313" key="2">
    <source>
        <dbReference type="Proteomes" id="UP000095563"/>
    </source>
</evidence>
<dbReference type="Pfam" id="PF02288">
    <property type="entry name" value="Dehydratase_MU"/>
    <property type="match status" value="1"/>
</dbReference>
<sequence>MAMVMKAYEYEIPCIYLYYEEGLNDESLFNEILWGIEEEGIPFKVESLQVNNSCELSHLGATKSKLAVGIGIDKNGIITLTHNKLEKDKPLFTANLKDDGTVLRKLGANAGRLVKGIAFK</sequence>
<evidence type="ECO:0000313" key="1">
    <source>
        <dbReference type="EMBL" id="CUP59437.1"/>
    </source>
</evidence>
<dbReference type="InterPro" id="IPR009192">
    <property type="entry name" value="Diol/glycerol_deHydtase_re_ssu"/>
</dbReference>
<proteinExistence type="predicted"/>
<gene>
    <name evidence="1" type="ORF">ERS852568_00096</name>
</gene>
<protein>
    <submittedName>
        <fullName evidence="1">Glycerol dehydratase reactivation factor, small subunit</fullName>
    </submittedName>
</protein>
<dbReference type="PIRSF" id="PIRSF011503">
    <property type="entry name" value="DdrB_PduH"/>
    <property type="match status" value="1"/>
</dbReference>
<dbReference type="Gene3D" id="3.40.50.10150">
    <property type="entry name" value="B12-dependent dehydatase associated subunit"/>
    <property type="match status" value="1"/>
</dbReference>